<accession>A0A8K0L7K6</accession>
<evidence type="ECO:0000313" key="2">
    <source>
        <dbReference type="Proteomes" id="UP000809789"/>
    </source>
</evidence>
<sequence>MSENTTMHNLSPDPLLSSFLLKTSVIMEDQFQPAGRPRRNALERLRHRFYEPLFFLNILNPATGGHGAYSGHALRSCVRLVEWRSFLDSLAWLCDAKHGGKTVSALVGSRVEDGVRFILCSSHQNGKIHLHQVLDIITKANQEPSPPNDLGMQSKLIDLCINFSADKIRTYKRRLQRLLGAIRDHIGPDASNALGSIGNRDKSPMETCCEANKFPHRKILKEANDRPNCSLRIISKIVLALHFVSKLSKWHRVVPKLLGFARRHSYLLQNASCEWLKLSERTTMPSADEKTTVQSALRRMLPKEAQTQVSELQNHLHLQRDGKFEEYFIANYSDANLSLVAHAEVVLLEHVYDHDIRLVEDDRYIGCSKPSCYCCDLYMKYHPGDFVPRPSHGNVYVTWNFPLLPTCTNPKVYEHTLQVMNQVIQHVRRDVFRVVKNTSGRWEKAPDSASGICT</sequence>
<dbReference type="Proteomes" id="UP000809789">
    <property type="component" value="Unassembled WGS sequence"/>
</dbReference>
<name>A0A8K0L7K6_9PEZI</name>
<dbReference type="OrthoDB" id="3251507at2759"/>
<protein>
    <submittedName>
        <fullName evidence="1">Uncharacterized protein</fullName>
    </submittedName>
</protein>
<organism evidence="1 2">
    <name type="scientific">Elsinoe batatas</name>
    <dbReference type="NCBI Taxonomy" id="2601811"/>
    <lineage>
        <taxon>Eukaryota</taxon>
        <taxon>Fungi</taxon>
        <taxon>Dikarya</taxon>
        <taxon>Ascomycota</taxon>
        <taxon>Pezizomycotina</taxon>
        <taxon>Dothideomycetes</taxon>
        <taxon>Dothideomycetidae</taxon>
        <taxon>Myriangiales</taxon>
        <taxon>Elsinoaceae</taxon>
        <taxon>Elsinoe</taxon>
    </lineage>
</organism>
<proteinExistence type="predicted"/>
<comment type="caution">
    <text evidence="1">The sequence shown here is derived from an EMBL/GenBank/DDBJ whole genome shotgun (WGS) entry which is preliminary data.</text>
</comment>
<dbReference type="PANTHER" id="PTHR42037">
    <property type="match status" value="1"/>
</dbReference>
<keyword evidence="2" id="KW-1185">Reference proteome</keyword>
<dbReference type="Pfam" id="PF14441">
    <property type="entry name" value="OTT_1508_deam"/>
    <property type="match status" value="1"/>
</dbReference>
<dbReference type="InterPro" id="IPR027796">
    <property type="entry name" value="OTT_1508_deam-like"/>
</dbReference>
<reference evidence="1" key="1">
    <citation type="submission" date="2021-07" db="EMBL/GenBank/DDBJ databases">
        <title>Elsinoe batatas strain:CRI-CJ2 Genome sequencing and assembly.</title>
        <authorList>
            <person name="Huang L."/>
        </authorList>
    </citation>
    <scope>NUCLEOTIDE SEQUENCE</scope>
    <source>
        <strain evidence="1">CRI-CJ2</strain>
    </source>
</reference>
<dbReference type="EMBL" id="JAESVG020000002">
    <property type="protein sequence ID" value="KAG8629949.1"/>
    <property type="molecule type" value="Genomic_DNA"/>
</dbReference>
<gene>
    <name evidence="1" type="ORF">KVT40_001568</name>
</gene>
<dbReference type="PANTHER" id="PTHR42037:SF1">
    <property type="match status" value="1"/>
</dbReference>
<evidence type="ECO:0000313" key="1">
    <source>
        <dbReference type="EMBL" id="KAG8629949.1"/>
    </source>
</evidence>
<dbReference type="AlphaFoldDB" id="A0A8K0L7K6"/>